<evidence type="ECO:0000256" key="3">
    <source>
        <dbReference type="ARBA" id="ARBA00022475"/>
    </source>
</evidence>
<dbReference type="Proteomes" id="UP000288279">
    <property type="component" value="Unassembled WGS sequence"/>
</dbReference>
<comment type="caution">
    <text evidence="13">The sequence shown here is derived from an EMBL/GenBank/DDBJ whole genome shotgun (WGS) entry which is preliminary data.</text>
</comment>
<evidence type="ECO:0000256" key="1">
    <source>
        <dbReference type="ARBA" id="ARBA00004429"/>
    </source>
</evidence>
<accession>A0A432ZKM4</accession>
<evidence type="ECO:0000256" key="5">
    <source>
        <dbReference type="ARBA" id="ARBA00022692"/>
    </source>
</evidence>
<comment type="function">
    <text evidence="9">Plays an essential role in type IV pili and type II pseudopili formation by proteolytically removing the leader sequence from substrate proteins and subsequently monomethylating the alpha-amino group of the newly exposed N-terminal phenylalanine.</text>
</comment>
<comment type="similarity">
    <text evidence="2 8">Belongs to the peptidase A24 family.</text>
</comment>
<dbReference type="GO" id="GO:0004190">
    <property type="term" value="F:aspartic-type endopeptidase activity"/>
    <property type="evidence" value="ECO:0007669"/>
    <property type="project" value="UniProtKB-EC"/>
</dbReference>
<dbReference type="GO" id="GO:0005886">
    <property type="term" value="C:plasma membrane"/>
    <property type="evidence" value="ECO:0007669"/>
    <property type="project" value="UniProtKB-SubCell"/>
</dbReference>
<comment type="catalytic activity">
    <reaction evidence="9">
        <text>Typically cleaves a -Gly-|-Phe- bond to release an N-terminal, basic peptide of 5-8 residues from type IV prepilin, and then N-methylates the new N-terminal amino group, the methyl donor being S-adenosyl-L-methionine.</text>
        <dbReference type="EC" id="3.4.23.43"/>
    </reaction>
</comment>
<dbReference type="Pfam" id="PF01478">
    <property type="entry name" value="Peptidase_A24"/>
    <property type="match status" value="1"/>
</dbReference>
<evidence type="ECO:0000259" key="11">
    <source>
        <dbReference type="Pfam" id="PF01478"/>
    </source>
</evidence>
<evidence type="ECO:0000256" key="10">
    <source>
        <dbReference type="SAM" id="Phobius"/>
    </source>
</evidence>
<dbReference type="InterPro" id="IPR010627">
    <property type="entry name" value="Prepilin_pept_A24_N"/>
</dbReference>
<organism evidence="13 14">
    <name type="scientific">Pseudidiomarina taiwanensis</name>
    <dbReference type="NCBI Taxonomy" id="337250"/>
    <lineage>
        <taxon>Bacteria</taxon>
        <taxon>Pseudomonadati</taxon>
        <taxon>Pseudomonadota</taxon>
        <taxon>Gammaproteobacteria</taxon>
        <taxon>Alteromonadales</taxon>
        <taxon>Idiomarinaceae</taxon>
        <taxon>Pseudidiomarina</taxon>
    </lineage>
</organism>
<keyword evidence="9" id="KW-0489">Methyltransferase</keyword>
<evidence type="ECO:0000313" key="13">
    <source>
        <dbReference type="EMBL" id="RUO78518.1"/>
    </source>
</evidence>
<feature type="transmembrane region" description="Helical" evidence="10">
    <location>
        <begin position="12"/>
        <end position="34"/>
    </location>
</feature>
<evidence type="ECO:0000259" key="12">
    <source>
        <dbReference type="Pfam" id="PF06750"/>
    </source>
</evidence>
<dbReference type="OrthoDB" id="9789291at2"/>
<dbReference type="EC" id="2.1.1.-" evidence="9"/>
<dbReference type="EC" id="3.4.23.43" evidence="9"/>
<gene>
    <name evidence="13" type="ORF">CWI83_05700</name>
</gene>
<evidence type="ECO:0000256" key="6">
    <source>
        <dbReference type="ARBA" id="ARBA00022989"/>
    </source>
</evidence>
<keyword evidence="14" id="KW-1185">Reference proteome</keyword>
<evidence type="ECO:0000256" key="8">
    <source>
        <dbReference type="RuleBase" id="RU003793"/>
    </source>
</evidence>
<evidence type="ECO:0000313" key="14">
    <source>
        <dbReference type="Proteomes" id="UP000288279"/>
    </source>
</evidence>
<dbReference type="Pfam" id="PF06750">
    <property type="entry name" value="A24_N_bact"/>
    <property type="match status" value="1"/>
</dbReference>
<evidence type="ECO:0000256" key="9">
    <source>
        <dbReference type="RuleBase" id="RU003794"/>
    </source>
</evidence>
<feature type="transmembrane region" description="Helical" evidence="10">
    <location>
        <begin position="160"/>
        <end position="177"/>
    </location>
</feature>
<keyword evidence="9" id="KW-0511">Multifunctional enzyme</keyword>
<feature type="domain" description="Prepilin type IV endopeptidase peptidase" evidence="11">
    <location>
        <begin position="139"/>
        <end position="247"/>
    </location>
</feature>
<proteinExistence type="inferred from homology"/>
<dbReference type="InterPro" id="IPR014032">
    <property type="entry name" value="Peptidase_A24A_bac"/>
</dbReference>
<feature type="transmembrane region" description="Helical" evidence="10">
    <location>
        <begin position="184"/>
        <end position="202"/>
    </location>
</feature>
<keyword evidence="9" id="KW-0645">Protease</keyword>
<dbReference type="EMBL" id="PIQG01000002">
    <property type="protein sequence ID" value="RUO78518.1"/>
    <property type="molecule type" value="Genomic_DNA"/>
</dbReference>
<evidence type="ECO:0000256" key="7">
    <source>
        <dbReference type="ARBA" id="ARBA00023136"/>
    </source>
</evidence>
<keyword evidence="9" id="KW-0378">Hydrolase</keyword>
<keyword evidence="7 10" id="KW-0472">Membrane</keyword>
<protein>
    <recommendedName>
        <fullName evidence="9">Prepilin leader peptidase/N-methyltransferase</fullName>
        <ecNumber evidence="9">2.1.1.-</ecNumber>
        <ecNumber evidence="9">3.4.23.43</ecNumber>
    </recommendedName>
</protein>
<dbReference type="PANTHER" id="PTHR30487">
    <property type="entry name" value="TYPE 4 PREPILIN-LIKE PROTEINS LEADER PEPTIDE-PROCESSING ENZYME"/>
    <property type="match status" value="1"/>
</dbReference>
<reference evidence="13 14" key="1">
    <citation type="journal article" date="2011" name="Front. Microbiol.">
        <title>Genomic signatures of strain selection and enhancement in Bacillus atrophaeus var. globigii, a historical biowarfare simulant.</title>
        <authorList>
            <person name="Gibbons H.S."/>
            <person name="Broomall S.M."/>
            <person name="McNew L.A."/>
            <person name="Daligault H."/>
            <person name="Chapman C."/>
            <person name="Bruce D."/>
            <person name="Karavis M."/>
            <person name="Krepps M."/>
            <person name="McGregor P.A."/>
            <person name="Hong C."/>
            <person name="Park K.H."/>
            <person name="Akmal A."/>
            <person name="Feldman A."/>
            <person name="Lin J.S."/>
            <person name="Chang W.E."/>
            <person name="Higgs B.W."/>
            <person name="Demirev P."/>
            <person name="Lindquist J."/>
            <person name="Liem A."/>
            <person name="Fochler E."/>
            <person name="Read T.D."/>
            <person name="Tapia R."/>
            <person name="Johnson S."/>
            <person name="Bishop-Lilly K.A."/>
            <person name="Detter C."/>
            <person name="Han C."/>
            <person name="Sozhamannan S."/>
            <person name="Rosenzweig C.N."/>
            <person name="Skowronski E.W."/>
        </authorList>
    </citation>
    <scope>NUCLEOTIDE SEQUENCE [LARGE SCALE GENOMIC DNA]</scope>
    <source>
        <strain evidence="13 14">PIT1</strain>
    </source>
</reference>
<feature type="domain" description="Prepilin peptidase A24 N-terminal" evidence="12">
    <location>
        <begin position="21"/>
        <end position="127"/>
    </location>
</feature>
<dbReference type="Gene3D" id="1.20.120.1220">
    <property type="match status" value="1"/>
</dbReference>
<keyword evidence="9" id="KW-0808">Transferase</keyword>
<dbReference type="PANTHER" id="PTHR30487:SF0">
    <property type="entry name" value="PREPILIN LEADER PEPTIDASE_N-METHYLTRANSFERASE-RELATED"/>
    <property type="match status" value="1"/>
</dbReference>
<dbReference type="PRINTS" id="PR00864">
    <property type="entry name" value="PREPILNPTASE"/>
</dbReference>
<name>A0A432ZKM4_9GAMM</name>
<evidence type="ECO:0000256" key="4">
    <source>
        <dbReference type="ARBA" id="ARBA00022519"/>
    </source>
</evidence>
<dbReference type="GO" id="GO:0006465">
    <property type="term" value="P:signal peptide processing"/>
    <property type="evidence" value="ECO:0007669"/>
    <property type="project" value="TreeGrafter"/>
</dbReference>
<dbReference type="GO" id="GO:0008168">
    <property type="term" value="F:methyltransferase activity"/>
    <property type="evidence" value="ECO:0007669"/>
    <property type="project" value="UniProtKB-KW"/>
</dbReference>
<keyword evidence="6 10" id="KW-1133">Transmembrane helix</keyword>
<comment type="subcellular location">
    <subcellularLocation>
        <location evidence="1">Cell inner membrane</location>
        <topology evidence="1">Multi-pass membrane protein</topology>
    </subcellularLocation>
    <subcellularLocation>
        <location evidence="9">Cell membrane</location>
        <topology evidence="9">Multi-pass membrane protein</topology>
    </subcellularLocation>
</comment>
<dbReference type="InterPro" id="IPR000045">
    <property type="entry name" value="Prepilin_IV_endopep_pep"/>
</dbReference>
<keyword evidence="5 9" id="KW-0812">Transmembrane</keyword>
<dbReference type="InterPro" id="IPR050882">
    <property type="entry name" value="Prepilin_peptidase/N-MTase"/>
</dbReference>
<keyword evidence="3" id="KW-1003">Cell membrane</keyword>
<sequence length="291" mass="32567">MDTVFELYAAETPWALGFGLVLGLMVGSFLNVVIGRYPQMLQRQWRQECQLLLEQEPHTSDAKFNLATPNSHCPKCQSPIRWYDNIPVLSWTLWLRGKCRNCQAPISIRYPSIELLTGAVFAYLTYLFGVSFEVALYWVAASLTISLFFIDYDTQLLPDPFNYVLLWLGLAAAMLNFTIPLQDAVIGAMLGYLILWSIYWLFKLLTGKEGMGYGDFKLLAAIGAWVGYSQLGVVILASAGSGAVIGIIWQFLRGARGQAIPFGPFLILGGIISLIWGDWLVAQYWQWALAA</sequence>
<keyword evidence="4" id="KW-0997">Cell inner membrane</keyword>
<evidence type="ECO:0000256" key="2">
    <source>
        <dbReference type="ARBA" id="ARBA00005801"/>
    </source>
</evidence>
<dbReference type="AlphaFoldDB" id="A0A432ZKM4"/>
<feature type="transmembrane region" description="Helical" evidence="10">
    <location>
        <begin position="115"/>
        <end position="140"/>
    </location>
</feature>
<feature type="transmembrane region" description="Helical" evidence="10">
    <location>
        <begin position="222"/>
        <end position="252"/>
    </location>
</feature>
<dbReference type="GO" id="GO:0032259">
    <property type="term" value="P:methylation"/>
    <property type="evidence" value="ECO:0007669"/>
    <property type="project" value="UniProtKB-KW"/>
</dbReference>
<feature type="transmembrane region" description="Helical" evidence="10">
    <location>
        <begin position="264"/>
        <end position="285"/>
    </location>
</feature>